<keyword evidence="2" id="KW-1185">Reference proteome</keyword>
<sequence>MSFSLSLSRQRTLIMAELGSWKSLVPDPCRFDDSKLDGIYTISLIDGMRRSGLFKNCFFTLADEYMRKKMAEACMLRHYPEIVGNLLKEQLLLNNLTSFFVLESWQSAFEGEHVHDFEVGDSFLSREQYLGNRTGVCVRSVIKNPNDWVSKKLELLETALVVLGMCCSFLVTGADISGQHYNIPHRVIFSSSSAFMVRDQHLKVSNILSVHTKKLIREPNLFPKEEVNIIDGHDSPVLAGTEKRIVEKRLKFPNLVEYGGLSVEDLEAVVLYIAVPFTWIESDLKLIANPQMVKLHSFDTKIHKVDSDNLVSYKNNEWDEE</sequence>
<proteinExistence type="predicted"/>
<protein>
    <submittedName>
        <fullName evidence="1">Uncharacterized protein</fullName>
    </submittedName>
</protein>
<reference evidence="2" key="1">
    <citation type="journal article" date="2019" name="Gigascience">
        <title>De novo genome assembly of the endangered Acer yangbiense, a plant species with extremely small populations endemic to Yunnan Province, China.</title>
        <authorList>
            <person name="Yang J."/>
            <person name="Wariss H.M."/>
            <person name="Tao L."/>
            <person name="Zhang R."/>
            <person name="Yun Q."/>
            <person name="Hollingsworth P."/>
            <person name="Dao Z."/>
            <person name="Luo G."/>
            <person name="Guo H."/>
            <person name="Ma Y."/>
            <person name="Sun W."/>
        </authorList>
    </citation>
    <scope>NUCLEOTIDE SEQUENCE [LARGE SCALE GENOMIC DNA]</scope>
    <source>
        <strain evidence="2">cv. Malutang</strain>
    </source>
</reference>
<dbReference type="Gene3D" id="3.30.900.10">
    <property type="entry name" value="HORMA domain"/>
    <property type="match status" value="1"/>
</dbReference>
<dbReference type="AlphaFoldDB" id="A0A5C7GXI4"/>
<dbReference type="InterPro" id="IPR036570">
    <property type="entry name" value="HORMA_dom_sf"/>
</dbReference>
<organism evidence="1 2">
    <name type="scientific">Acer yangbiense</name>
    <dbReference type="NCBI Taxonomy" id="1000413"/>
    <lineage>
        <taxon>Eukaryota</taxon>
        <taxon>Viridiplantae</taxon>
        <taxon>Streptophyta</taxon>
        <taxon>Embryophyta</taxon>
        <taxon>Tracheophyta</taxon>
        <taxon>Spermatophyta</taxon>
        <taxon>Magnoliopsida</taxon>
        <taxon>eudicotyledons</taxon>
        <taxon>Gunneridae</taxon>
        <taxon>Pentapetalae</taxon>
        <taxon>rosids</taxon>
        <taxon>malvids</taxon>
        <taxon>Sapindales</taxon>
        <taxon>Sapindaceae</taxon>
        <taxon>Hippocastanoideae</taxon>
        <taxon>Acereae</taxon>
        <taxon>Acer</taxon>
    </lineage>
</organism>
<comment type="caution">
    <text evidence="1">The sequence shown here is derived from an EMBL/GenBank/DDBJ whole genome shotgun (WGS) entry which is preliminary data.</text>
</comment>
<accession>A0A5C7GXI4</accession>
<gene>
    <name evidence="1" type="ORF">EZV62_025339</name>
</gene>
<evidence type="ECO:0000313" key="1">
    <source>
        <dbReference type="EMBL" id="TXG49464.1"/>
    </source>
</evidence>
<dbReference type="EMBL" id="VAHF01000012">
    <property type="protein sequence ID" value="TXG49464.1"/>
    <property type="molecule type" value="Genomic_DNA"/>
</dbReference>
<dbReference type="SUPFAM" id="SSF56019">
    <property type="entry name" value="The spindle assembly checkpoint protein mad2"/>
    <property type="match status" value="1"/>
</dbReference>
<evidence type="ECO:0000313" key="2">
    <source>
        <dbReference type="Proteomes" id="UP000323000"/>
    </source>
</evidence>
<dbReference type="Proteomes" id="UP000323000">
    <property type="component" value="Chromosome 12"/>
</dbReference>
<name>A0A5C7GXI4_9ROSI</name>